<proteinExistence type="predicted"/>
<organism evidence="3 4">
    <name type="scientific">Lachancea mirantina</name>
    <dbReference type="NCBI Taxonomy" id="1230905"/>
    <lineage>
        <taxon>Eukaryota</taxon>
        <taxon>Fungi</taxon>
        <taxon>Dikarya</taxon>
        <taxon>Ascomycota</taxon>
        <taxon>Saccharomycotina</taxon>
        <taxon>Saccharomycetes</taxon>
        <taxon>Saccharomycetales</taxon>
        <taxon>Saccharomycetaceae</taxon>
        <taxon>Lachancea</taxon>
    </lineage>
</organism>
<dbReference type="PANTHER" id="PTHR28260">
    <property type="entry name" value="SPINDLE POLE BODY COMPONENT SPC105"/>
    <property type="match status" value="1"/>
</dbReference>
<feature type="domain" description="Spc7 kinetochore protein" evidence="2">
    <location>
        <begin position="457"/>
        <end position="769"/>
    </location>
</feature>
<dbReference type="InterPro" id="IPR033338">
    <property type="entry name" value="Spc105/Spc7"/>
</dbReference>
<dbReference type="GO" id="GO:0000776">
    <property type="term" value="C:kinetochore"/>
    <property type="evidence" value="ECO:0007669"/>
    <property type="project" value="TreeGrafter"/>
</dbReference>
<feature type="compositionally biased region" description="Polar residues" evidence="1">
    <location>
        <begin position="230"/>
        <end position="250"/>
    </location>
</feature>
<evidence type="ECO:0000313" key="4">
    <source>
        <dbReference type="Proteomes" id="UP000191024"/>
    </source>
</evidence>
<feature type="region of interest" description="Disordered" evidence="1">
    <location>
        <begin position="320"/>
        <end position="389"/>
    </location>
</feature>
<reference evidence="3 4" key="1">
    <citation type="submission" date="2016-03" db="EMBL/GenBank/DDBJ databases">
        <authorList>
            <person name="Devillers H."/>
        </authorList>
    </citation>
    <scope>NUCLEOTIDE SEQUENCE [LARGE SCALE GENOMIC DNA]</scope>
    <source>
        <strain evidence="3">CBS 11717</strain>
    </source>
</reference>
<dbReference type="Proteomes" id="UP000191024">
    <property type="component" value="Chromosome D"/>
</dbReference>
<feature type="region of interest" description="Disordered" evidence="1">
    <location>
        <begin position="230"/>
        <end position="265"/>
    </location>
</feature>
<dbReference type="Pfam" id="PF08317">
    <property type="entry name" value="Spc7"/>
    <property type="match status" value="1"/>
</dbReference>
<accession>A0A1G4JDW3</accession>
<name>A0A1G4JDW3_9SACH</name>
<dbReference type="OrthoDB" id="5592879at2759"/>
<keyword evidence="4" id="KW-1185">Reference proteome</keyword>
<dbReference type="STRING" id="1230905.A0A1G4JDW3"/>
<gene>
    <name evidence="3" type="ORF">LAMI_0D09934G</name>
</gene>
<dbReference type="SMART" id="SM00787">
    <property type="entry name" value="Spc7"/>
    <property type="match status" value="1"/>
</dbReference>
<feature type="region of interest" description="Disordered" evidence="1">
    <location>
        <begin position="40"/>
        <end position="112"/>
    </location>
</feature>
<feature type="region of interest" description="Disordered" evidence="1">
    <location>
        <begin position="286"/>
        <end position="308"/>
    </location>
</feature>
<dbReference type="GO" id="GO:1990758">
    <property type="term" value="P:mitotic sister chromatid biorientation"/>
    <property type="evidence" value="ECO:0007669"/>
    <property type="project" value="TreeGrafter"/>
</dbReference>
<evidence type="ECO:0000259" key="2">
    <source>
        <dbReference type="SMART" id="SM00787"/>
    </source>
</evidence>
<feature type="compositionally biased region" description="Polar residues" evidence="1">
    <location>
        <begin position="287"/>
        <end position="299"/>
    </location>
</feature>
<dbReference type="EMBL" id="LT598463">
    <property type="protein sequence ID" value="SCU88394.1"/>
    <property type="molecule type" value="Genomic_DNA"/>
</dbReference>
<dbReference type="PANTHER" id="PTHR28260:SF1">
    <property type="entry name" value="SPINDLE POLE BODY COMPONENT SPC105"/>
    <property type="match status" value="1"/>
</dbReference>
<sequence length="927" mass="105836">MVVSSSSRNLILQIVNKLRQTPNRFLLKSAIGTAWATMSQNEPSENAGSSQSKQGSFGNSAFLHPSRSILKQRMNEQDSRENLTIPTSTVLEEPSHSQNDKEENNTTSRINTAKLKAERRVSFAPDVTLHKFDFVEARDPPSIRMPRRRQHDIAKPFTSDYNVSLTRNDQKDADDSNMDLTYSNNIGTAQQQIVKPTYYEKDMEGNPKRLSSPYEPVFNQEVSMEITQLFSKHSARPQDSTGESLAMETSSKQRKSEDGETMEITDFQQIEKLRRPEDLDLEARHGQNLNVSSSPVSATHRNDDPKETSMELTAMNLRSSGPARDEIPFSEHPNFRPSQIVTSTQSTRSPNAPTRLNTKNKQGSTRGGLYEDEHDGKRRKLSTSGNGLDHTFSGHTLKVAQEDMDLTSMERLSPIELSATVDEIMSSQNLGSIKNAIFDWEKSPHRNEKSEHQQLSGPHTGLSLSQNPISLLQFLTASGMAFRPFEDLSAEKFAVKFEYISPESKQPTLATYISLHAQMPILEIYAFCCKELLRRTAQSKKAFDELEEHFKSNTVPLLFTSLINSSDARRTGMLEKMKLVQQASKLQARKVWFEWRAQHLKGIKSVLDENLFTLKEELKEVDRIKDKTSNVRHRLGLLKRALMREFQVSRKSREFRDGRPSLEKRLEIERIKKEFERHSIQVHDGPMFSGDKKLLGDNINSLSTKLSKIKEEINVLRRNREPNEVSKTNDLARLNLLFDLIEKLSGFKLVNWSDKTISVRSLQCGITFNFNLEKLESTEDMSYDLEIGITDFSREIQHNAISAVKSEAKTSNFPAFMLKLQKACRLIKKLEEDYEVLKLLYPTKVLKTAQGFNLLEIRYRAPALKMNISFSVQNLRKAFFENDVLLLTVEYFASEVYQVDAAISSLRSQTKHVLPWLLSNIQITNKH</sequence>
<dbReference type="GO" id="GO:0034501">
    <property type="term" value="P:protein localization to kinetochore"/>
    <property type="evidence" value="ECO:0007669"/>
    <property type="project" value="TreeGrafter"/>
</dbReference>
<dbReference type="GO" id="GO:0007094">
    <property type="term" value="P:mitotic spindle assembly checkpoint signaling"/>
    <property type="evidence" value="ECO:0007669"/>
    <property type="project" value="TreeGrafter"/>
</dbReference>
<evidence type="ECO:0000256" key="1">
    <source>
        <dbReference type="SAM" id="MobiDB-lite"/>
    </source>
</evidence>
<feature type="compositionally biased region" description="Polar residues" evidence="1">
    <location>
        <begin position="336"/>
        <end position="364"/>
    </location>
</feature>
<feature type="compositionally biased region" description="Basic and acidic residues" evidence="1">
    <location>
        <begin position="93"/>
        <end position="104"/>
    </location>
</feature>
<evidence type="ECO:0000313" key="3">
    <source>
        <dbReference type="EMBL" id="SCU88394.1"/>
    </source>
</evidence>
<dbReference type="AlphaFoldDB" id="A0A1G4JDW3"/>
<protein>
    <submittedName>
        <fullName evidence="3">LAMI_0D09934g1_1</fullName>
    </submittedName>
</protein>
<dbReference type="InterPro" id="IPR013253">
    <property type="entry name" value="Spc7_domain"/>
</dbReference>
<feature type="compositionally biased region" description="Polar residues" evidence="1">
    <location>
        <begin position="40"/>
        <end position="59"/>
    </location>
</feature>